<dbReference type="EMBL" id="KU199708">
    <property type="protein sequence ID" value="AMD42564.1"/>
    <property type="molecule type" value="Genomic_DNA"/>
</dbReference>
<keyword evidence="2" id="KW-1185">Reference proteome</keyword>
<sequence length="73" mass="8129">MPTNVELVTRLMEYPKSGPLMQAMVLQALDQFACMVLASEPGSLESPMVSEASWRACAEEIRESLSSHMRREA</sequence>
<dbReference type="Proteomes" id="UP000202669">
    <property type="component" value="Segment"/>
</dbReference>
<accession>A0A125RNA2</accession>
<protein>
    <submittedName>
        <fullName evidence="1">Uncharacterized protein</fullName>
    </submittedName>
</protein>
<dbReference type="RefSeq" id="YP_009273640.1">
    <property type="nucleotide sequence ID" value="NC_030908.1"/>
</dbReference>
<dbReference type="GeneID" id="28800057"/>
<evidence type="ECO:0000313" key="2">
    <source>
        <dbReference type="Proteomes" id="UP000202669"/>
    </source>
</evidence>
<name>A0A125RNA2_9CAUD</name>
<dbReference type="KEGG" id="vg:28800057"/>
<evidence type="ECO:0000313" key="1">
    <source>
        <dbReference type="EMBL" id="AMD42564.1"/>
    </source>
</evidence>
<proteinExistence type="predicted"/>
<organism evidence="1 2">
    <name type="scientific">Pseudomonas phage JBD69</name>
    <dbReference type="NCBI Taxonomy" id="1777053"/>
    <lineage>
        <taxon>Viruses</taxon>
        <taxon>Duplodnaviria</taxon>
        <taxon>Heunggongvirae</taxon>
        <taxon>Uroviricota</taxon>
        <taxon>Caudoviricetes</taxon>
        <taxon>Casadabanvirus</taxon>
        <taxon>Casadabanvirus JBD69</taxon>
    </lineage>
</organism>
<dbReference type="OrthoDB" id="22050at10239"/>
<gene>
    <name evidence="1" type="ORF">JBD69_15</name>
</gene>
<reference evidence="1 2" key="1">
    <citation type="submission" date="2015-11" db="EMBL/GenBank/DDBJ databases">
        <title>Bacterial phenotypic diversity mediated by prophage integration.</title>
        <authorList>
            <person name="Bondy-Denomy J."/>
            <person name="Maughan H."/>
            <person name="Gong Y."/>
            <person name="Guttman D.S."/>
            <person name="Davidson A.R."/>
            <person name="Maxwell K.L."/>
        </authorList>
    </citation>
    <scope>NUCLEOTIDE SEQUENCE [LARGE SCALE GENOMIC DNA]</scope>
</reference>